<feature type="domain" description="C2H2-type" evidence="6">
    <location>
        <begin position="661"/>
        <end position="687"/>
    </location>
</feature>
<feature type="domain" description="C2H2-type" evidence="6">
    <location>
        <begin position="198"/>
        <end position="226"/>
    </location>
</feature>
<feature type="domain" description="C2H2-type" evidence="6">
    <location>
        <begin position="514"/>
        <end position="541"/>
    </location>
</feature>
<dbReference type="PROSITE" id="PS00028">
    <property type="entry name" value="ZINC_FINGER_C2H2_1"/>
    <property type="match status" value="16"/>
</dbReference>
<evidence type="ECO:0000256" key="1">
    <source>
        <dbReference type="ARBA" id="ARBA00022723"/>
    </source>
</evidence>
<dbReference type="InterPro" id="IPR036236">
    <property type="entry name" value="Znf_C2H2_sf"/>
</dbReference>
<feature type="domain" description="C2H2-type" evidence="6">
    <location>
        <begin position="169"/>
        <end position="197"/>
    </location>
</feature>
<feature type="domain" description="C2H2-type" evidence="6">
    <location>
        <begin position="361"/>
        <end position="388"/>
    </location>
</feature>
<keyword evidence="3 5" id="KW-0863">Zinc-finger</keyword>
<accession>A0A226DP88</accession>
<dbReference type="Proteomes" id="UP000198287">
    <property type="component" value="Unassembled WGS sequence"/>
</dbReference>
<dbReference type="OMA" id="CEFATHS"/>
<dbReference type="Gene3D" id="3.30.160.60">
    <property type="entry name" value="Classic Zinc Finger"/>
    <property type="match status" value="13"/>
</dbReference>
<feature type="domain" description="C2H2-type" evidence="6">
    <location>
        <begin position="9"/>
        <end position="36"/>
    </location>
</feature>
<dbReference type="PANTHER" id="PTHR24379:SF121">
    <property type="entry name" value="C2H2-TYPE DOMAIN-CONTAINING PROTEIN"/>
    <property type="match status" value="1"/>
</dbReference>
<evidence type="ECO:0000256" key="2">
    <source>
        <dbReference type="ARBA" id="ARBA00022737"/>
    </source>
</evidence>
<feature type="domain" description="C2H2-type" evidence="6">
    <location>
        <begin position="298"/>
        <end position="322"/>
    </location>
</feature>
<feature type="domain" description="C2H2-type" evidence="6">
    <location>
        <begin position="67"/>
        <end position="95"/>
    </location>
</feature>
<sequence>MGSTKENVWKCSTCAKTFPRKRNLIRHNLTHDDSEPKAECPICKKILKNAPTLSVHMIMLHTNRKRPSCDTCHKIFSTSANLRRHVAIYHGTKKRPRYPCGFPDCEKSYLKKSSVAQHIRNEHTENPTRFPFTTEKAYRCTTCGRRFSFANNLTRHEVTHLEKFRQRIFKCELCAQTFFHKAHLQRHIQVVHENQRNHPCTFCGKRFSTATNMRIHVEATHTGNAEKIHSCHKCGYKTHSKGTLANHAIRHNPANRRECYFCKKQFFYFSKLICGNIFKTPRTLSTHIKMHHTSRDRPSCDICHRVFYTSETLRRHIDAIHSTIDRPRFPCGFPDCDKFYLTKDDVSAHIKTQHSETPIRFPCTLCGKEFKTRAELEKHISIHTKEKSYVCSTCERRFPSLSNLRSHEVTHLEKSARRIFKCCLCPQMSLTRANLQKHVQVVHENQGNYHCSFCDKRFSTLGNMRLHVDVKHPPNREKIHSCDKCEYRSHSKVYLAQHVKRHNPANRGKNPARFPCTLCGKEFKIRKDLETHISMHTTEKAYVCSTCGRSFSHANSLKRHEATHLEKSIRKVFNCEFCPQDFSFRTSLQRHVQLVHENQRNHPCTFCDERFSTSTNMKRHVEARHPANMEKIHSCDKCEFATHSNANLAHHVRRYNPANRRECYFCQKQFFYSSKLMRHLRRHTLEH</sequence>
<proteinExistence type="predicted"/>
<dbReference type="PANTHER" id="PTHR24379">
    <property type="entry name" value="KRAB AND ZINC FINGER DOMAIN-CONTAINING"/>
    <property type="match status" value="1"/>
</dbReference>
<comment type="caution">
    <text evidence="7">The sequence shown here is derived from an EMBL/GenBank/DDBJ whole genome shotgun (WGS) entry which is preliminary data.</text>
</comment>
<organism evidence="7 8">
    <name type="scientific">Folsomia candida</name>
    <name type="common">Springtail</name>
    <dbReference type="NCBI Taxonomy" id="158441"/>
    <lineage>
        <taxon>Eukaryota</taxon>
        <taxon>Metazoa</taxon>
        <taxon>Ecdysozoa</taxon>
        <taxon>Arthropoda</taxon>
        <taxon>Hexapoda</taxon>
        <taxon>Collembola</taxon>
        <taxon>Entomobryomorpha</taxon>
        <taxon>Isotomoidea</taxon>
        <taxon>Isotomidae</taxon>
        <taxon>Proisotominae</taxon>
        <taxon>Folsomia</taxon>
    </lineage>
</organism>
<dbReference type="Pfam" id="PF00096">
    <property type="entry name" value="zf-C2H2"/>
    <property type="match status" value="9"/>
</dbReference>
<feature type="domain" description="C2H2-type" evidence="6">
    <location>
        <begin position="389"/>
        <end position="416"/>
    </location>
</feature>
<dbReference type="GO" id="GO:0008270">
    <property type="term" value="F:zinc ion binding"/>
    <property type="evidence" value="ECO:0007669"/>
    <property type="project" value="UniProtKB-KW"/>
</dbReference>
<feature type="domain" description="C2H2-type" evidence="6">
    <location>
        <begin position="98"/>
        <end position="128"/>
    </location>
</feature>
<evidence type="ECO:0000256" key="4">
    <source>
        <dbReference type="ARBA" id="ARBA00022833"/>
    </source>
</evidence>
<dbReference type="EMBL" id="LNIX01000013">
    <property type="protein sequence ID" value="OXA47342.1"/>
    <property type="molecule type" value="Genomic_DNA"/>
</dbReference>
<feature type="domain" description="C2H2-type" evidence="6">
    <location>
        <begin position="138"/>
        <end position="160"/>
    </location>
</feature>
<feature type="domain" description="C2H2-type" evidence="6">
    <location>
        <begin position="602"/>
        <end position="630"/>
    </location>
</feature>
<evidence type="ECO:0000256" key="3">
    <source>
        <dbReference type="ARBA" id="ARBA00022771"/>
    </source>
</evidence>
<dbReference type="SUPFAM" id="SSF57667">
    <property type="entry name" value="beta-beta-alpha zinc fingers"/>
    <property type="match status" value="11"/>
</dbReference>
<dbReference type="PROSITE" id="PS50157">
    <property type="entry name" value="ZINC_FINGER_C2H2_2"/>
    <property type="match status" value="18"/>
</dbReference>
<dbReference type="FunFam" id="3.30.160.60:FF:000100">
    <property type="entry name" value="Zinc finger 45-like"/>
    <property type="match status" value="1"/>
</dbReference>
<dbReference type="OrthoDB" id="6077919at2759"/>
<dbReference type="Pfam" id="PF13912">
    <property type="entry name" value="zf-C2H2_6"/>
    <property type="match status" value="1"/>
</dbReference>
<evidence type="ECO:0000313" key="8">
    <source>
        <dbReference type="Proteomes" id="UP000198287"/>
    </source>
</evidence>
<protein>
    <submittedName>
        <fullName evidence="7">Zinc finger protein 91</fullName>
    </submittedName>
</protein>
<reference evidence="7 8" key="1">
    <citation type="submission" date="2015-12" db="EMBL/GenBank/DDBJ databases">
        <title>The genome of Folsomia candida.</title>
        <authorList>
            <person name="Faddeeva A."/>
            <person name="Derks M.F."/>
            <person name="Anvar Y."/>
            <person name="Smit S."/>
            <person name="Van Straalen N."/>
            <person name="Roelofs D."/>
        </authorList>
    </citation>
    <scope>NUCLEOTIDE SEQUENCE [LARGE SCALE GENOMIC DNA]</scope>
    <source>
        <strain evidence="7 8">VU population</strain>
        <tissue evidence="7">Whole body</tissue>
    </source>
</reference>
<evidence type="ECO:0000313" key="7">
    <source>
        <dbReference type="EMBL" id="OXA47342.1"/>
    </source>
</evidence>
<keyword evidence="4" id="KW-0862">Zinc</keyword>
<feature type="domain" description="C2H2-type" evidence="6">
    <location>
        <begin position="260"/>
        <end position="296"/>
    </location>
</feature>
<dbReference type="AlphaFoldDB" id="A0A226DP88"/>
<name>A0A226DP88_FOLCA</name>
<dbReference type="SMART" id="SM00355">
    <property type="entry name" value="ZnF_C2H2"/>
    <property type="match status" value="22"/>
</dbReference>
<dbReference type="InterPro" id="IPR013087">
    <property type="entry name" value="Znf_C2H2_type"/>
</dbReference>
<dbReference type="FunFam" id="3.30.160.60:FF:000358">
    <property type="entry name" value="zinc finger protein 24"/>
    <property type="match status" value="1"/>
</dbReference>
<keyword evidence="2" id="KW-0677">Repeat</keyword>
<dbReference type="FunFam" id="3.30.160.60:FF:000110">
    <property type="entry name" value="Zinc finger protein-like"/>
    <property type="match status" value="1"/>
</dbReference>
<feature type="domain" description="C2H2-type" evidence="6">
    <location>
        <begin position="573"/>
        <end position="601"/>
    </location>
</feature>
<feature type="domain" description="C2H2-type" evidence="6">
    <location>
        <begin position="38"/>
        <end position="66"/>
    </location>
</feature>
<feature type="domain" description="C2H2-type" evidence="6">
    <location>
        <begin position="329"/>
        <end position="358"/>
    </location>
</feature>
<gene>
    <name evidence="7" type="ORF">Fcan01_17646</name>
</gene>
<keyword evidence="8" id="KW-1185">Reference proteome</keyword>
<feature type="domain" description="C2H2-type" evidence="6">
    <location>
        <begin position="542"/>
        <end position="569"/>
    </location>
</feature>
<keyword evidence="1" id="KW-0479">Metal-binding</keyword>
<evidence type="ECO:0000259" key="6">
    <source>
        <dbReference type="PROSITE" id="PS50157"/>
    </source>
</evidence>
<feature type="domain" description="C2H2-type" evidence="6">
    <location>
        <begin position="449"/>
        <end position="477"/>
    </location>
</feature>
<evidence type="ECO:0000256" key="5">
    <source>
        <dbReference type="PROSITE-ProRule" id="PRU00042"/>
    </source>
</evidence>